<name>A0AAP0S189_LIQFO</name>
<feature type="compositionally biased region" description="Low complexity" evidence="1">
    <location>
        <begin position="17"/>
        <end position="27"/>
    </location>
</feature>
<dbReference type="AlphaFoldDB" id="A0AAP0S189"/>
<evidence type="ECO:0000256" key="1">
    <source>
        <dbReference type="SAM" id="MobiDB-lite"/>
    </source>
</evidence>
<feature type="region of interest" description="Disordered" evidence="1">
    <location>
        <begin position="1"/>
        <end position="27"/>
    </location>
</feature>
<keyword evidence="3" id="KW-1185">Reference proteome</keyword>
<dbReference type="EMBL" id="JBBPBK010000003">
    <property type="protein sequence ID" value="KAK9289233.1"/>
    <property type="molecule type" value="Genomic_DNA"/>
</dbReference>
<comment type="caution">
    <text evidence="2">The sequence shown here is derived from an EMBL/GenBank/DDBJ whole genome shotgun (WGS) entry which is preliminary data.</text>
</comment>
<gene>
    <name evidence="2" type="ORF">L1049_017707</name>
</gene>
<evidence type="ECO:0000313" key="3">
    <source>
        <dbReference type="Proteomes" id="UP001415857"/>
    </source>
</evidence>
<accession>A0AAP0S189</accession>
<reference evidence="2 3" key="1">
    <citation type="journal article" date="2024" name="Plant J.">
        <title>Genome sequences and population genomics reveal climatic adaptation and genomic divergence between two closely related sweetgum species.</title>
        <authorList>
            <person name="Xu W.Q."/>
            <person name="Ren C.Q."/>
            <person name="Zhang X.Y."/>
            <person name="Comes H.P."/>
            <person name="Liu X.H."/>
            <person name="Li Y.G."/>
            <person name="Kettle C.J."/>
            <person name="Jalonen R."/>
            <person name="Gaisberger H."/>
            <person name="Ma Y.Z."/>
            <person name="Qiu Y.X."/>
        </authorList>
    </citation>
    <scope>NUCLEOTIDE SEQUENCE [LARGE SCALE GENOMIC DNA]</scope>
    <source>
        <strain evidence="2">Hangzhou</strain>
    </source>
</reference>
<protein>
    <submittedName>
        <fullName evidence="2">Uncharacterized protein</fullName>
    </submittedName>
</protein>
<sequence>MTSEGPDTSGEEIPRDSANVVSGSGSAAERLEHDICVQTGEEFSTEFLRDRVSPRRVSVMTDMDQHQLKRVGYNCNQNHQLVHEDLTGILGRCGLVSDFGARKGYTGRRRKQGLFR</sequence>
<dbReference type="Proteomes" id="UP001415857">
    <property type="component" value="Unassembled WGS sequence"/>
</dbReference>
<proteinExistence type="predicted"/>
<evidence type="ECO:0000313" key="2">
    <source>
        <dbReference type="EMBL" id="KAK9289233.1"/>
    </source>
</evidence>
<organism evidence="2 3">
    <name type="scientific">Liquidambar formosana</name>
    <name type="common">Formosan gum</name>
    <dbReference type="NCBI Taxonomy" id="63359"/>
    <lineage>
        <taxon>Eukaryota</taxon>
        <taxon>Viridiplantae</taxon>
        <taxon>Streptophyta</taxon>
        <taxon>Embryophyta</taxon>
        <taxon>Tracheophyta</taxon>
        <taxon>Spermatophyta</taxon>
        <taxon>Magnoliopsida</taxon>
        <taxon>eudicotyledons</taxon>
        <taxon>Gunneridae</taxon>
        <taxon>Pentapetalae</taxon>
        <taxon>Saxifragales</taxon>
        <taxon>Altingiaceae</taxon>
        <taxon>Liquidambar</taxon>
    </lineage>
</organism>